<gene>
    <name evidence="6" type="ORF">PECAL_4P07130</name>
</gene>
<dbReference type="EMBL" id="CAKKNE010000004">
    <property type="protein sequence ID" value="CAH0373508.1"/>
    <property type="molecule type" value="Genomic_DNA"/>
</dbReference>
<accession>A0A8J2SJM9</accession>
<evidence type="ECO:0000256" key="2">
    <source>
        <dbReference type="ARBA" id="ARBA00022771"/>
    </source>
</evidence>
<dbReference type="GO" id="GO:0008270">
    <property type="term" value="F:zinc ion binding"/>
    <property type="evidence" value="ECO:0007669"/>
    <property type="project" value="UniProtKB-KW"/>
</dbReference>
<dbReference type="InterPro" id="IPR013083">
    <property type="entry name" value="Znf_RING/FYVE/PHD"/>
</dbReference>
<feature type="compositionally biased region" description="Pro residues" evidence="4">
    <location>
        <begin position="1"/>
        <end position="15"/>
    </location>
</feature>
<evidence type="ECO:0000256" key="4">
    <source>
        <dbReference type="SAM" id="MobiDB-lite"/>
    </source>
</evidence>
<evidence type="ECO:0000256" key="3">
    <source>
        <dbReference type="ARBA" id="ARBA00022833"/>
    </source>
</evidence>
<feature type="domain" description="Zinc finger PHD-type" evidence="5">
    <location>
        <begin position="31"/>
        <end position="80"/>
    </location>
</feature>
<evidence type="ECO:0000259" key="5">
    <source>
        <dbReference type="SMART" id="SM00249"/>
    </source>
</evidence>
<feature type="region of interest" description="Disordered" evidence="4">
    <location>
        <begin position="1"/>
        <end position="27"/>
    </location>
</feature>
<feature type="region of interest" description="Disordered" evidence="4">
    <location>
        <begin position="83"/>
        <end position="112"/>
    </location>
</feature>
<feature type="compositionally biased region" description="Basic and acidic residues" evidence="4">
    <location>
        <begin position="92"/>
        <end position="112"/>
    </location>
</feature>
<proteinExistence type="predicted"/>
<dbReference type="AlphaFoldDB" id="A0A8J2SJM9"/>
<comment type="caution">
    <text evidence="6">The sequence shown here is derived from an EMBL/GenBank/DDBJ whole genome shotgun (WGS) entry which is preliminary data.</text>
</comment>
<organism evidence="6 7">
    <name type="scientific">Pelagomonas calceolata</name>
    <dbReference type="NCBI Taxonomy" id="35677"/>
    <lineage>
        <taxon>Eukaryota</taxon>
        <taxon>Sar</taxon>
        <taxon>Stramenopiles</taxon>
        <taxon>Ochrophyta</taxon>
        <taxon>Pelagophyceae</taxon>
        <taxon>Pelagomonadales</taxon>
        <taxon>Pelagomonadaceae</taxon>
        <taxon>Pelagomonas</taxon>
    </lineage>
</organism>
<reference evidence="6" key="1">
    <citation type="submission" date="2021-11" db="EMBL/GenBank/DDBJ databases">
        <authorList>
            <consortium name="Genoscope - CEA"/>
            <person name="William W."/>
        </authorList>
    </citation>
    <scope>NUCLEOTIDE SEQUENCE</scope>
</reference>
<dbReference type="Proteomes" id="UP000789595">
    <property type="component" value="Unassembled WGS sequence"/>
</dbReference>
<dbReference type="Gene3D" id="3.30.40.10">
    <property type="entry name" value="Zinc/RING finger domain, C3HC4 (zinc finger)"/>
    <property type="match status" value="1"/>
</dbReference>
<evidence type="ECO:0000256" key="1">
    <source>
        <dbReference type="ARBA" id="ARBA00022723"/>
    </source>
</evidence>
<evidence type="ECO:0000313" key="6">
    <source>
        <dbReference type="EMBL" id="CAH0373508.1"/>
    </source>
</evidence>
<name>A0A8J2SJM9_9STRA</name>
<dbReference type="SMART" id="SM00249">
    <property type="entry name" value="PHD"/>
    <property type="match status" value="1"/>
</dbReference>
<keyword evidence="7" id="KW-1185">Reference proteome</keyword>
<evidence type="ECO:0000313" key="7">
    <source>
        <dbReference type="Proteomes" id="UP000789595"/>
    </source>
</evidence>
<dbReference type="PROSITE" id="PS01359">
    <property type="entry name" value="ZF_PHD_1"/>
    <property type="match status" value="1"/>
</dbReference>
<keyword evidence="1" id="KW-0479">Metal-binding</keyword>
<dbReference type="InterPro" id="IPR001965">
    <property type="entry name" value="Znf_PHD"/>
</dbReference>
<feature type="non-terminal residue" evidence="6">
    <location>
        <position position="1"/>
    </location>
</feature>
<dbReference type="InterPro" id="IPR019786">
    <property type="entry name" value="Zinc_finger_PHD-type_CS"/>
</dbReference>
<dbReference type="InterPro" id="IPR011011">
    <property type="entry name" value="Znf_FYVE_PHD"/>
</dbReference>
<keyword evidence="3" id="KW-0862">Zinc</keyword>
<keyword evidence="2" id="KW-0863">Zinc-finger</keyword>
<protein>
    <recommendedName>
        <fullName evidence="5">Zinc finger PHD-type domain-containing protein</fullName>
    </recommendedName>
</protein>
<sequence length="112" mass="11974">TPPVAEAPSRAPTPPSYARAATPPIPNGKEECVVCGRSTAADACSPWNVLTCDIPGCGNEVHTYCTLANPIEEFTCPRCEEKSQKKSLTKHPSLDARIAERRAAGGGEEFKY</sequence>
<dbReference type="SUPFAM" id="SSF57903">
    <property type="entry name" value="FYVE/PHD zinc finger"/>
    <property type="match status" value="1"/>
</dbReference>